<evidence type="ECO:0000256" key="3">
    <source>
        <dbReference type="ARBA" id="ARBA00023125"/>
    </source>
</evidence>
<comment type="similarity">
    <text evidence="1">Belongs to the 'phage' integrase family.</text>
</comment>
<dbReference type="InterPro" id="IPR025166">
    <property type="entry name" value="Integrase_DNA_bind_dom"/>
</dbReference>
<dbReference type="Proteomes" id="UP000617145">
    <property type="component" value="Unassembled WGS sequence"/>
</dbReference>
<dbReference type="InterPro" id="IPR044068">
    <property type="entry name" value="CB"/>
</dbReference>
<evidence type="ECO:0000256" key="4">
    <source>
        <dbReference type="ARBA" id="ARBA00023172"/>
    </source>
</evidence>
<dbReference type="InterPro" id="IPR050808">
    <property type="entry name" value="Phage_Integrase"/>
</dbReference>
<gene>
    <name evidence="8" type="primary">int</name>
    <name evidence="8" type="ORF">GCM10011415_06610</name>
</gene>
<dbReference type="Pfam" id="PF22022">
    <property type="entry name" value="Phage_int_M"/>
    <property type="match status" value="1"/>
</dbReference>
<dbReference type="InterPro" id="IPR038488">
    <property type="entry name" value="Integrase_DNA-bd_sf"/>
</dbReference>
<dbReference type="PROSITE" id="PS51900">
    <property type="entry name" value="CB"/>
    <property type="match status" value="1"/>
</dbReference>
<dbReference type="PANTHER" id="PTHR30629">
    <property type="entry name" value="PROPHAGE INTEGRASE"/>
    <property type="match status" value="1"/>
</dbReference>
<dbReference type="Pfam" id="PF13356">
    <property type="entry name" value="Arm-DNA-bind_3"/>
    <property type="match status" value="1"/>
</dbReference>
<dbReference type="SUPFAM" id="SSF56349">
    <property type="entry name" value="DNA breaking-rejoining enzymes"/>
    <property type="match status" value="1"/>
</dbReference>
<evidence type="ECO:0000259" key="7">
    <source>
        <dbReference type="PROSITE" id="PS51900"/>
    </source>
</evidence>
<keyword evidence="3 5" id="KW-0238">DNA-binding</keyword>
<dbReference type="Gene3D" id="1.10.443.10">
    <property type="entry name" value="Intergrase catalytic core"/>
    <property type="match status" value="1"/>
</dbReference>
<dbReference type="InterPro" id="IPR002104">
    <property type="entry name" value="Integrase_catalytic"/>
</dbReference>
<accession>A0A8J3EF99</accession>
<dbReference type="PROSITE" id="PS51898">
    <property type="entry name" value="TYR_RECOMBINASE"/>
    <property type="match status" value="1"/>
</dbReference>
<reference evidence="8" key="1">
    <citation type="journal article" date="2014" name="Int. J. Syst. Evol. Microbiol.">
        <title>Complete genome sequence of Corynebacterium casei LMG S-19264T (=DSM 44701T), isolated from a smear-ripened cheese.</title>
        <authorList>
            <consortium name="US DOE Joint Genome Institute (JGI-PGF)"/>
            <person name="Walter F."/>
            <person name="Albersmeier A."/>
            <person name="Kalinowski J."/>
            <person name="Ruckert C."/>
        </authorList>
    </citation>
    <scope>NUCLEOTIDE SEQUENCE</scope>
    <source>
        <strain evidence="8">CGMCC 1.15762</strain>
    </source>
</reference>
<name>A0A8J3EF99_9RHOB</name>
<feature type="domain" description="Tyr recombinase" evidence="6">
    <location>
        <begin position="206"/>
        <end position="393"/>
    </location>
</feature>
<dbReference type="PANTHER" id="PTHR30629:SF2">
    <property type="entry name" value="PROPHAGE INTEGRASE INTS-RELATED"/>
    <property type="match status" value="1"/>
</dbReference>
<evidence type="ECO:0000313" key="9">
    <source>
        <dbReference type="Proteomes" id="UP000617145"/>
    </source>
</evidence>
<protein>
    <submittedName>
        <fullName evidence="8">Integrase</fullName>
    </submittedName>
</protein>
<dbReference type="Gene3D" id="1.10.150.130">
    <property type="match status" value="1"/>
</dbReference>
<dbReference type="RefSeq" id="WP_188788723.1">
    <property type="nucleotide sequence ID" value="NZ_BMJV01000001.1"/>
</dbReference>
<feature type="domain" description="Core-binding (CB)" evidence="7">
    <location>
        <begin position="102"/>
        <end position="185"/>
    </location>
</feature>
<dbReference type="GO" id="GO:0003677">
    <property type="term" value="F:DNA binding"/>
    <property type="evidence" value="ECO:0007669"/>
    <property type="project" value="UniProtKB-UniRule"/>
</dbReference>
<evidence type="ECO:0000259" key="6">
    <source>
        <dbReference type="PROSITE" id="PS51898"/>
    </source>
</evidence>
<evidence type="ECO:0000256" key="5">
    <source>
        <dbReference type="PROSITE-ProRule" id="PRU01248"/>
    </source>
</evidence>
<evidence type="ECO:0000256" key="1">
    <source>
        <dbReference type="ARBA" id="ARBA00008857"/>
    </source>
</evidence>
<sequence length="418" mass="46010">MARALTTKTVEALRPDPERRREIPDPALSGLYVVVQPSGAKSWALRYRFAGRPRKLTLGRWPILGLAAARAAATEALEELEAGRDPSAAKQAAKAKTLEAQLSDRDKVKTLFRLYSDRYLANLKSGATPRRELERHVVSRWGDRDIHDIAKRDVIDLLDEIADTGRVVSANRLRTYLSGFMNWCVARDVIDLSPVTGVKAIAKEISRDRVLSDDEIRWLWQACDDIGQPWGPLAKILLLTGQRLREVAEMTNTEISGDAWHLPASRTKNGKAHGVPISSEVHGVLASVARVPSAPGYLFTTTGTSPVSGYTKGHARLIERMAAIATGEAGEPFEIPRWTFHDLRRTAATGMARLGVPVRVTEAVLNHTSGTGGGLVGIYQRHDYGEEKRRALEAWARFVLDLVESKAASNVVHIGARQ</sequence>
<dbReference type="Pfam" id="PF00589">
    <property type="entry name" value="Phage_integrase"/>
    <property type="match status" value="1"/>
</dbReference>
<keyword evidence="9" id="KW-1185">Reference proteome</keyword>
<dbReference type="AlphaFoldDB" id="A0A8J3EF99"/>
<organism evidence="8 9">
    <name type="scientific">Salipiger pallidus</name>
    <dbReference type="NCBI Taxonomy" id="1775170"/>
    <lineage>
        <taxon>Bacteria</taxon>
        <taxon>Pseudomonadati</taxon>
        <taxon>Pseudomonadota</taxon>
        <taxon>Alphaproteobacteria</taxon>
        <taxon>Rhodobacterales</taxon>
        <taxon>Roseobacteraceae</taxon>
        <taxon>Salipiger</taxon>
    </lineage>
</organism>
<keyword evidence="2" id="KW-0229">DNA integration</keyword>
<dbReference type="GO" id="GO:0015074">
    <property type="term" value="P:DNA integration"/>
    <property type="evidence" value="ECO:0007669"/>
    <property type="project" value="UniProtKB-KW"/>
</dbReference>
<proteinExistence type="inferred from homology"/>
<dbReference type="InterPro" id="IPR010998">
    <property type="entry name" value="Integrase_recombinase_N"/>
</dbReference>
<dbReference type="EMBL" id="BMJV01000001">
    <property type="protein sequence ID" value="GGG62883.1"/>
    <property type="molecule type" value="Genomic_DNA"/>
</dbReference>
<dbReference type="GO" id="GO:0006310">
    <property type="term" value="P:DNA recombination"/>
    <property type="evidence" value="ECO:0007669"/>
    <property type="project" value="UniProtKB-KW"/>
</dbReference>
<evidence type="ECO:0000313" key="8">
    <source>
        <dbReference type="EMBL" id="GGG62883.1"/>
    </source>
</evidence>
<evidence type="ECO:0000256" key="2">
    <source>
        <dbReference type="ARBA" id="ARBA00022908"/>
    </source>
</evidence>
<dbReference type="InterPro" id="IPR011010">
    <property type="entry name" value="DNA_brk_join_enz"/>
</dbReference>
<keyword evidence="4" id="KW-0233">DNA recombination</keyword>
<dbReference type="Gene3D" id="3.30.160.390">
    <property type="entry name" value="Integrase, DNA-binding domain"/>
    <property type="match status" value="1"/>
</dbReference>
<comment type="caution">
    <text evidence="8">The sequence shown here is derived from an EMBL/GenBank/DDBJ whole genome shotgun (WGS) entry which is preliminary data.</text>
</comment>
<dbReference type="InterPro" id="IPR053876">
    <property type="entry name" value="Phage_int_M"/>
</dbReference>
<dbReference type="CDD" id="cd00801">
    <property type="entry name" value="INT_P4_C"/>
    <property type="match status" value="1"/>
</dbReference>
<reference evidence="8" key="2">
    <citation type="submission" date="2020-09" db="EMBL/GenBank/DDBJ databases">
        <authorList>
            <person name="Sun Q."/>
            <person name="Zhou Y."/>
        </authorList>
    </citation>
    <scope>NUCLEOTIDE SEQUENCE</scope>
    <source>
        <strain evidence="8">CGMCC 1.15762</strain>
    </source>
</reference>
<dbReference type="InterPro" id="IPR013762">
    <property type="entry name" value="Integrase-like_cat_sf"/>
</dbReference>